<evidence type="ECO:0000256" key="9">
    <source>
        <dbReference type="ARBA" id="ARBA00022840"/>
    </source>
</evidence>
<name>A0A366K673_9BIFI</name>
<dbReference type="NCBIfam" id="NF005846">
    <property type="entry name" value="PRK07764.1-6"/>
    <property type="match status" value="1"/>
</dbReference>
<dbReference type="PANTHER" id="PTHR11669:SF0">
    <property type="entry name" value="PROTEIN STICHEL-LIKE 2"/>
    <property type="match status" value="1"/>
</dbReference>
<evidence type="ECO:0000256" key="2">
    <source>
        <dbReference type="ARBA" id="ARBA00012417"/>
    </source>
</evidence>
<evidence type="ECO:0000256" key="7">
    <source>
        <dbReference type="ARBA" id="ARBA00022741"/>
    </source>
</evidence>
<dbReference type="GO" id="GO:0009360">
    <property type="term" value="C:DNA polymerase III complex"/>
    <property type="evidence" value="ECO:0007669"/>
    <property type="project" value="InterPro"/>
</dbReference>
<keyword evidence="10" id="KW-0239">DNA-directed DNA polymerase</keyword>
<comment type="caution">
    <text evidence="14">The sequence shown here is derived from an EMBL/GenBank/DDBJ whole genome shotgun (WGS) entry which is preliminary data.</text>
</comment>
<dbReference type="PANTHER" id="PTHR11669">
    <property type="entry name" value="REPLICATION FACTOR C / DNA POLYMERASE III GAMMA-TAU SUBUNIT"/>
    <property type="match status" value="1"/>
</dbReference>
<feature type="region of interest" description="Disordered" evidence="12">
    <location>
        <begin position="970"/>
        <end position="993"/>
    </location>
</feature>
<keyword evidence="8" id="KW-0862">Zinc</keyword>
<keyword evidence="9" id="KW-0067">ATP-binding</keyword>
<dbReference type="Pfam" id="PF12169">
    <property type="entry name" value="DNA_pol3_gamma3"/>
    <property type="match status" value="1"/>
</dbReference>
<organism evidence="14 15">
    <name type="scientific">Bifidobacterium aemilianum</name>
    <dbReference type="NCBI Taxonomy" id="2493120"/>
    <lineage>
        <taxon>Bacteria</taxon>
        <taxon>Bacillati</taxon>
        <taxon>Actinomycetota</taxon>
        <taxon>Actinomycetes</taxon>
        <taxon>Bifidobacteriales</taxon>
        <taxon>Bifidobacteriaceae</taxon>
        <taxon>Bifidobacterium</taxon>
    </lineage>
</organism>
<feature type="compositionally biased region" description="Low complexity" evidence="12">
    <location>
        <begin position="711"/>
        <end position="737"/>
    </location>
</feature>
<evidence type="ECO:0000256" key="3">
    <source>
        <dbReference type="ARBA" id="ARBA00022679"/>
    </source>
</evidence>
<dbReference type="EC" id="2.7.7.7" evidence="2"/>
<evidence type="ECO:0000256" key="12">
    <source>
        <dbReference type="SAM" id="MobiDB-lite"/>
    </source>
</evidence>
<dbReference type="Gene3D" id="1.10.8.60">
    <property type="match status" value="1"/>
</dbReference>
<protein>
    <recommendedName>
        <fullName evidence="2">DNA-directed DNA polymerase</fullName>
        <ecNumber evidence="2">2.7.7.7</ecNumber>
    </recommendedName>
</protein>
<feature type="compositionally biased region" description="Acidic residues" evidence="12">
    <location>
        <begin position="932"/>
        <end position="949"/>
    </location>
</feature>
<evidence type="ECO:0000256" key="4">
    <source>
        <dbReference type="ARBA" id="ARBA00022695"/>
    </source>
</evidence>
<feature type="compositionally biased region" description="Polar residues" evidence="12">
    <location>
        <begin position="429"/>
        <end position="450"/>
    </location>
</feature>
<dbReference type="Gene3D" id="1.20.272.10">
    <property type="match status" value="1"/>
</dbReference>
<dbReference type="SMART" id="SM00382">
    <property type="entry name" value="AAA"/>
    <property type="match status" value="1"/>
</dbReference>
<dbReference type="InterPro" id="IPR003593">
    <property type="entry name" value="AAA+_ATPase"/>
</dbReference>
<comment type="catalytic activity">
    <reaction evidence="11">
        <text>DNA(n) + a 2'-deoxyribonucleoside 5'-triphosphate = DNA(n+1) + diphosphate</text>
        <dbReference type="Rhea" id="RHEA:22508"/>
        <dbReference type="Rhea" id="RHEA-COMP:17339"/>
        <dbReference type="Rhea" id="RHEA-COMP:17340"/>
        <dbReference type="ChEBI" id="CHEBI:33019"/>
        <dbReference type="ChEBI" id="CHEBI:61560"/>
        <dbReference type="ChEBI" id="CHEBI:173112"/>
        <dbReference type="EC" id="2.7.7.7"/>
    </reaction>
</comment>
<evidence type="ECO:0000259" key="13">
    <source>
        <dbReference type="SMART" id="SM00382"/>
    </source>
</evidence>
<evidence type="ECO:0000256" key="10">
    <source>
        <dbReference type="ARBA" id="ARBA00022932"/>
    </source>
</evidence>
<dbReference type="CDD" id="cd18137">
    <property type="entry name" value="HLD_clamp_pol_III_gamma_tau"/>
    <property type="match status" value="1"/>
</dbReference>
<evidence type="ECO:0000313" key="14">
    <source>
        <dbReference type="EMBL" id="RBP97246.1"/>
    </source>
</evidence>
<comment type="similarity">
    <text evidence="1">Belongs to the DnaX/STICHEL family.</text>
</comment>
<dbReference type="InterPro" id="IPR022754">
    <property type="entry name" value="DNA_pol_III_gamma-3"/>
</dbReference>
<accession>A0A366K673</accession>
<dbReference type="InterPro" id="IPR045085">
    <property type="entry name" value="HLD_clamp_pol_III_gamma_tau"/>
</dbReference>
<dbReference type="Gene3D" id="3.40.50.300">
    <property type="entry name" value="P-loop containing nucleotide triphosphate hydrolases"/>
    <property type="match status" value="1"/>
</dbReference>
<dbReference type="AlphaFoldDB" id="A0A366K673"/>
<dbReference type="Pfam" id="PF22608">
    <property type="entry name" value="DNAX_ATPase_lid"/>
    <property type="match status" value="1"/>
</dbReference>
<dbReference type="OrthoDB" id="9810148at2"/>
<dbReference type="CDD" id="cd00009">
    <property type="entry name" value="AAA"/>
    <property type="match status" value="1"/>
</dbReference>
<dbReference type="EMBL" id="PDCG01000012">
    <property type="protein sequence ID" value="RBP97246.1"/>
    <property type="molecule type" value="Genomic_DNA"/>
</dbReference>
<keyword evidence="3" id="KW-0808">Transferase</keyword>
<feature type="compositionally biased region" description="Polar residues" evidence="12">
    <location>
        <begin position="669"/>
        <end position="680"/>
    </location>
</feature>
<feature type="domain" description="AAA+ ATPase" evidence="13">
    <location>
        <begin position="36"/>
        <end position="180"/>
    </location>
</feature>
<dbReference type="GO" id="GO:0046872">
    <property type="term" value="F:metal ion binding"/>
    <property type="evidence" value="ECO:0007669"/>
    <property type="project" value="UniProtKB-KW"/>
</dbReference>
<feature type="compositionally biased region" description="Low complexity" evidence="12">
    <location>
        <begin position="382"/>
        <end position="393"/>
    </location>
</feature>
<evidence type="ECO:0000256" key="8">
    <source>
        <dbReference type="ARBA" id="ARBA00022833"/>
    </source>
</evidence>
<feature type="compositionally biased region" description="Low complexity" evidence="12">
    <location>
        <begin position="635"/>
        <end position="654"/>
    </location>
</feature>
<evidence type="ECO:0000256" key="5">
    <source>
        <dbReference type="ARBA" id="ARBA00022705"/>
    </source>
</evidence>
<evidence type="ECO:0000313" key="15">
    <source>
        <dbReference type="Proteomes" id="UP000252530"/>
    </source>
</evidence>
<feature type="compositionally biased region" description="Low complexity" evidence="12">
    <location>
        <begin position="784"/>
        <end position="802"/>
    </location>
</feature>
<proteinExistence type="inferred from homology"/>
<feature type="region of interest" description="Disordered" evidence="12">
    <location>
        <begin position="375"/>
        <end position="504"/>
    </location>
</feature>
<keyword evidence="7" id="KW-0547">Nucleotide-binding</keyword>
<keyword evidence="6" id="KW-0479">Metal-binding</keyword>
<dbReference type="GO" id="GO:0003677">
    <property type="term" value="F:DNA binding"/>
    <property type="evidence" value="ECO:0007669"/>
    <property type="project" value="InterPro"/>
</dbReference>
<dbReference type="NCBIfam" id="TIGR02397">
    <property type="entry name" value="dnaX_nterm"/>
    <property type="match status" value="1"/>
</dbReference>
<feature type="region of interest" description="Disordered" evidence="12">
    <location>
        <begin position="635"/>
        <end position="953"/>
    </location>
</feature>
<dbReference type="InterPro" id="IPR027417">
    <property type="entry name" value="P-loop_NTPase"/>
</dbReference>
<dbReference type="Proteomes" id="UP000252530">
    <property type="component" value="Unassembled WGS sequence"/>
</dbReference>
<dbReference type="GO" id="GO:0005524">
    <property type="term" value="F:ATP binding"/>
    <property type="evidence" value="ECO:0007669"/>
    <property type="project" value="UniProtKB-KW"/>
</dbReference>
<keyword evidence="15" id="KW-1185">Reference proteome</keyword>
<dbReference type="InterPro" id="IPR008921">
    <property type="entry name" value="DNA_pol3_clamp-load_cplx_C"/>
</dbReference>
<feature type="compositionally biased region" description="Polar residues" evidence="12">
    <location>
        <begin position="397"/>
        <end position="408"/>
    </location>
</feature>
<evidence type="ECO:0000256" key="11">
    <source>
        <dbReference type="ARBA" id="ARBA00049244"/>
    </source>
</evidence>
<dbReference type="RefSeq" id="WP_113860725.1">
    <property type="nucleotide sequence ID" value="NZ_PDCG01000012.1"/>
</dbReference>
<feature type="compositionally biased region" description="Low complexity" evidence="12">
    <location>
        <begin position="817"/>
        <end position="838"/>
    </location>
</feature>
<evidence type="ECO:0000256" key="6">
    <source>
        <dbReference type="ARBA" id="ARBA00022723"/>
    </source>
</evidence>
<sequence length="993" mass="103359">MALALYRRYRPDTFDGVIGQDQVTVPLSRALDAGRLTHAYLFSGPRGCGKTSSARILARCINCEQGPTSHPCGECASCKDLATGGAGSIDVVEIDAASHNGVDDARELRERAAFAPARDRYKIFILDEAHMVTQQGFNALLKIVEEPPEHVMFIFATTEPEKVIGTIRSRTHHYPFRLVPEEIMGPYLEEICQKEDIKSEPGVLKLTMRAGGGSVRDTLSVLDQLMVGAKDGVIAYDAAVALLGFTPEALIGEAMDAVIDSDGAKLYGVVQQVVVGGFDPRRFVEDMLARVRDLLVLNLGGEQAEHVLSDDAAAENLEDLQRQASALGLAALSSMAETVNESLSSMAGATSPRMRLELLAAQLLAARQRQLNPSQGFQAVEPGPQAQAGQAAGENPSAPTGVQASTRGQAGFAGASRQQRQGFAGATRQGEQPGNTQIQAPEQGQATAKDSSAVPLVQAKGQESTGPAAVGAPVGQIQQAGSAQGERAGEPAPATPAAEDTRTADERWDEVLSSLPEDIRQCVDRDKVPTISFNKGQAGKARLAMTFDCALSQHAFAFAVASDQEHNGKKASHVVLEAVRKVFGPHVMIAPTTVAANGEHVMATSRMTPEQLAQVKKEIALAKAGLAAASLSQAAGGHAGSQSKEPKSAAAGKPGDADDPTHRAPAQADRSSVSNDSETAGSAPDGVDAQGQSESGHAQSKEAAGLKAGDPSQVQPQAVTAVASPASSGGARATSSSDEYDDDDPWFGVAAAANKPEPAKAEPAHEHVHKQVAVPDPDDDYDPWADQPVAEAPAQPEPANAGAGQGFSESSTAAWDGSGQAQSASGQAGPAATGPTATVRSAGGGEAAFASHAPGPHSSVAHPDVEPDDPYNPTGPAEPMGSAGPAGQNCGRPEIQQVESQEDPWMTQAPNGRRPLPNPSTPAGQGKASAGDVEDPAEDEYSIDDESLEDASSMSLEDLTKFFDVKSVEEFAADDPHNPKNLKPPHRHQNSQN</sequence>
<gene>
    <name evidence="14" type="primary">dnaX</name>
    <name evidence="14" type="ORF">CRD60_07870</name>
</gene>
<keyword evidence="4" id="KW-0548">Nucleotidyltransferase</keyword>
<keyword evidence="5" id="KW-0235">DNA replication</keyword>
<dbReference type="Pfam" id="PF13177">
    <property type="entry name" value="DNA_pol3_delta2"/>
    <property type="match status" value="1"/>
</dbReference>
<dbReference type="FunFam" id="3.40.50.300:FF:000014">
    <property type="entry name" value="DNA polymerase III subunit gamma/tau"/>
    <property type="match status" value="1"/>
</dbReference>
<dbReference type="InterPro" id="IPR012763">
    <property type="entry name" value="DNA_pol_III_sug/sutau_N"/>
</dbReference>
<feature type="compositionally biased region" description="Basic residues" evidence="12">
    <location>
        <begin position="983"/>
        <end position="993"/>
    </location>
</feature>
<dbReference type="GO" id="GO:0003887">
    <property type="term" value="F:DNA-directed DNA polymerase activity"/>
    <property type="evidence" value="ECO:0007669"/>
    <property type="project" value="UniProtKB-KW"/>
</dbReference>
<dbReference type="InterPro" id="IPR050238">
    <property type="entry name" value="DNA_Rep/Repair_Clamp_Loader"/>
</dbReference>
<dbReference type="GO" id="GO:0006261">
    <property type="term" value="P:DNA-templated DNA replication"/>
    <property type="evidence" value="ECO:0007669"/>
    <property type="project" value="TreeGrafter"/>
</dbReference>
<evidence type="ECO:0000256" key="1">
    <source>
        <dbReference type="ARBA" id="ARBA00006360"/>
    </source>
</evidence>
<feature type="compositionally biased region" description="Basic and acidic residues" evidence="12">
    <location>
        <begin position="757"/>
        <end position="766"/>
    </location>
</feature>
<dbReference type="SUPFAM" id="SSF52540">
    <property type="entry name" value="P-loop containing nucleoside triphosphate hydrolases"/>
    <property type="match status" value="1"/>
</dbReference>
<reference evidence="14 15" key="1">
    <citation type="submission" date="2017-10" db="EMBL/GenBank/DDBJ databases">
        <title>Bifidobacterium xylocopum sp. nov. and Bifidobacterium aemilianum sp. nov., from the carpenter bee (Xylocopa violacea) digestive tract.</title>
        <authorList>
            <person name="Alberoni D."/>
            <person name="Baffoni L."/>
            <person name="Di Gioia D."/>
            <person name="Gaggia F."/>
            <person name="Biavati B."/>
        </authorList>
    </citation>
    <scope>NUCLEOTIDE SEQUENCE [LARGE SCALE GENOMIC DNA]</scope>
    <source>
        <strain evidence="14 15">XV10</strain>
    </source>
</reference>
<dbReference type="SUPFAM" id="SSF48019">
    <property type="entry name" value="post-AAA+ oligomerization domain-like"/>
    <property type="match status" value="1"/>
</dbReference>